<dbReference type="OrthoDB" id="389387at2759"/>
<keyword evidence="1" id="KW-1133">Transmembrane helix</keyword>
<dbReference type="InterPro" id="IPR022139">
    <property type="entry name" value="Fam-L/Fam-M-like_plasmodium"/>
</dbReference>
<dbReference type="VEuPathDB" id="PlasmoDB:PVP01_0007210"/>
<keyword evidence="1" id="KW-0812">Transmembrane</keyword>
<dbReference type="VEuPathDB" id="PlasmoDB:PVW1_120005300"/>
<accession>A0A565A6U8</accession>
<dbReference type="Pfam" id="PF12420">
    <property type="entry name" value="DUF3671"/>
    <property type="match status" value="1"/>
</dbReference>
<dbReference type="EMBL" id="FLZR02000025">
    <property type="protein sequence ID" value="VVA00009.1"/>
    <property type="molecule type" value="Genomic_DNA"/>
</dbReference>
<evidence type="ECO:0000256" key="1">
    <source>
        <dbReference type="SAM" id="Phobius"/>
    </source>
</evidence>
<evidence type="ECO:0008006" key="3">
    <source>
        <dbReference type="Google" id="ProtNLM"/>
    </source>
</evidence>
<protein>
    <recommendedName>
        <fullName evidence="3">Variable surface protein</fullName>
    </recommendedName>
</protein>
<evidence type="ECO:0000313" key="2">
    <source>
        <dbReference type="EMBL" id="VVA00009.1"/>
    </source>
</evidence>
<sequence>MCYFDKTLEKKSKHDSIIDIDSNRLLAQYEFKKQLNCSSLSESVPGHKNDLDAYKKKYKYRYGKKKGLANLDCYYERKIFDKIEQVHDLAKKFVDDKKSYKKEIYRKYGYLFITFALIPLLGLVIRIVFSKYNPLSEKLCFSECRSKHDGSNNLDDTPQKAQETHLGKNLILTSINQDTCNIIVAVNSVITYLLIILFLFVVIYILIKVIKYEKLKLCKSKMSVKEHYRFCKNLFI</sequence>
<proteinExistence type="predicted"/>
<feature type="transmembrane region" description="Helical" evidence="1">
    <location>
        <begin position="182"/>
        <end position="207"/>
    </location>
</feature>
<name>A0A565A6U8_PLAVI</name>
<feature type="transmembrane region" description="Helical" evidence="1">
    <location>
        <begin position="108"/>
        <end position="129"/>
    </location>
</feature>
<keyword evidence="1" id="KW-0472">Membrane</keyword>
<dbReference type="VEuPathDB" id="PlasmoDB:PVPAM_000035000"/>
<dbReference type="AlphaFoldDB" id="A0A565A6U8"/>
<gene>
    <name evidence="2" type="ORF">PVP01_0007210</name>
</gene>
<dbReference type="Proteomes" id="UP000220605">
    <property type="component" value="Unassembled WGS sequence"/>
</dbReference>
<organism evidence="2">
    <name type="scientific">Plasmodium vivax</name>
    <name type="common">malaria parasite P. vivax</name>
    <dbReference type="NCBI Taxonomy" id="5855"/>
    <lineage>
        <taxon>Eukaryota</taxon>
        <taxon>Sar</taxon>
        <taxon>Alveolata</taxon>
        <taxon>Apicomplexa</taxon>
        <taxon>Aconoidasida</taxon>
        <taxon>Haemosporida</taxon>
        <taxon>Plasmodiidae</taxon>
        <taxon>Plasmodium</taxon>
        <taxon>Plasmodium (Plasmodium)</taxon>
    </lineage>
</organism>
<reference evidence="2" key="1">
    <citation type="submission" date="2016-07" db="EMBL/GenBank/DDBJ databases">
        <authorList>
            <consortium name="Pathogen Informatics"/>
        </authorList>
    </citation>
    <scope>NUCLEOTIDE SEQUENCE</scope>
</reference>